<accession>A0ACC0HTP4</accession>
<protein>
    <submittedName>
        <fullName evidence="1">Subtilisin-like protease SBT3</fullName>
    </submittedName>
</protein>
<comment type="caution">
    <text evidence="1">The sequence shown here is derived from an EMBL/GenBank/DDBJ whole genome shotgun (WGS) entry which is preliminary data.</text>
</comment>
<reference evidence="1 2" key="1">
    <citation type="journal article" date="2022" name="Plant J.">
        <title>Chromosome-level genome of Camellia lanceoleosa provides a valuable resource for understanding genome evolution and self-incompatibility.</title>
        <authorList>
            <person name="Gong W."/>
            <person name="Xiao S."/>
            <person name="Wang L."/>
            <person name="Liao Z."/>
            <person name="Chang Y."/>
            <person name="Mo W."/>
            <person name="Hu G."/>
            <person name="Li W."/>
            <person name="Zhao G."/>
            <person name="Zhu H."/>
            <person name="Hu X."/>
            <person name="Ji K."/>
            <person name="Xiang X."/>
            <person name="Song Q."/>
            <person name="Yuan D."/>
            <person name="Jin S."/>
            <person name="Zhang L."/>
        </authorList>
    </citation>
    <scope>NUCLEOTIDE SEQUENCE [LARGE SCALE GENOMIC DNA]</scope>
    <source>
        <strain evidence="1">SQ_2022a</strain>
    </source>
</reference>
<proteinExistence type="predicted"/>
<dbReference type="Proteomes" id="UP001060215">
    <property type="component" value="Chromosome 4"/>
</dbReference>
<name>A0ACC0HTP4_9ERIC</name>
<sequence>MSPRRCGQRRFVDALGLANWKIFCDVATDLGLGKGAIAVLIQDKFGQLIDGSTKQAVACGVDVISISLGFNKVPFYEDPIAIASFGAIEKGVLVSCSAGNNSTKLELLHNGIP</sequence>
<dbReference type="EMBL" id="CM045761">
    <property type="protein sequence ID" value="KAI8016297.1"/>
    <property type="molecule type" value="Genomic_DNA"/>
</dbReference>
<gene>
    <name evidence="1" type="ORF">LOK49_LG05G03434</name>
</gene>
<evidence type="ECO:0000313" key="1">
    <source>
        <dbReference type="EMBL" id="KAI8016297.1"/>
    </source>
</evidence>
<evidence type="ECO:0000313" key="2">
    <source>
        <dbReference type="Proteomes" id="UP001060215"/>
    </source>
</evidence>
<keyword evidence="2" id="KW-1185">Reference proteome</keyword>
<organism evidence="1 2">
    <name type="scientific">Camellia lanceoleosa</name>
    <dbReference type="NCBI Taxonomy" id="1840588"/>
    <lineage>
        <taxon>Eukaryota</taxon>
        <taxon>Viridiplantae</taxon>
        <taxon>Streptophyta</taxon>
        <taxon>Embryophyta</taxon>
        <taxon>Tracheophyta</taxon>
        <taxon>Spermatophyta</taxon>
        <taxon>Magnoliopsida</taxon>
        <taxon>eudicotyledons</taxon>
        <taxon>Gunneridae</taxon>
        <taxon>Pentapetalae</taxon>
        <taxon>asterids</taxon>
        <taxon>Ericales</taxon>
        <taxon>Theaceae</taxon>
        <taxon>Camellia</taxon>
    </lineage>
</organism>